<accession>A0A225WDK0</accession>
<protein>
    <submittedName>
        <fullName evidence="1">Uncharacterized protein</fullName>
    </submittedName>
</protein>
<dbReference type="EMBL" id="NBNE01001115">
    <property type="protein sequence ID" value="OWZ15474.1"/>
    <property type="molecule type" value="Genomic_DNA"/>
</dbReference>
<evidence type="ECO:0000313" key="2">
    <source>
        <dbReference type="Proteomes" id="UP000198211"/>
    </source>
</evidence>
<keyword evidence="2" id="KW-1185">Reference proteome</keyword>
<evidence type="ECO:0000313" key="1">
    <source>
        <dbReference type="EMBL" id="OWZ15474.1"/>
    </source>
</evidence>
<sequence length="161" mass="18303">MSYKELLATRVLSVDAYWQELCVPSRRTSNEIPVPLWPGESLQQYEREFVRWLAARGLSLVDMRKDRVAERGLRLQFAHTRVARANDSQHRSTPPRPRDNIPIEVTHGSDHNLCIRTLLGLKLDENMGIGRISGTCNLVHSLLGRSHHVMLNVNMATILSA</sequence>
<dbReference type="AlphaFoldDB" id="A0A225WDK0"/>
<reference evidence="2" key="1">
    <citation type="submission" date="2017-03" db="EMBL/GenBank/DDBJ databases">
        <title>Phytopthora megakarya and P. palmivora, two closely related causual agents of cacao black pod achieved similar genome size and gene model numbers by different mechanisms.</title>
        <authorList>
            <person name="Ali S."/>
            <person name="Shao J."/>
            <person name="Larry D.J."/>
            <person name="Kronmiller B."/>
            <person name="Shen D."/>
            <person name="Strem M.D."/>
            <person name="Melnick R.L."/>
            <person name="Guiltinan M.J."/>
            <person name="Tyler B.M."/>
            <person name="Meinhardt L.W."/>
            <person name="Bailey B.A."/>
        </authorList>
    </citation>
    <scope>NUCLEOTIDE SEQUENCE [LARGE SCALE GENOMIC DNA]</scope>
    <source>
        <strain evidence="2">zdho120</strain>
    </source>
</reference>
<gene>
    <name evidence="1" type="ORF">PHMEG_00010870</name>
</gene>
<dbReference type="Proteomes" id="UP000198211">
    <property type="component" value="Unassembled WGS sequence"/>
</dbReference>
<name>A0A225WDK0_9STRA</name>
<organism evidence="1 2">
    <name type="scientific">Phytophthora megakarya</name>
    <dbReference type="NCBI Taxonomy" id="4795"/>
    <lineage>
        <taxon>Eukaryota</taxon>
        <taxon>Sar</taxon>
        <taxon>Stramenopiles</taxon>
        <taxon>Oomycota</taxon>
        <taxon>Peronosporomycetes</taxon>
        <taxon>Peronosporales</taxon>
        <taxon>Peronosporaceae</taxon>
        <taxon>Phytophthora</taxon>
    </lineage>
</organism>
<dbReference type="OrthoDB" id="127272at2759"/>
<proteinExistence type="predicted"/>
<comment type="caution">
    <text evidence="1">The sequence shown here is derived from an EMBL/GenBank/DDBJ whole genome shotgun (WGS) entry which is preliminary data.</text>
</comment>